<sequence length="527" mass="58722">MASSSPITKKPDPVMGKLKDIIALIGKGKFAEAEAAARQVQQSAPGHADANNILGIVLINRKNPAEAVKYLGIAARKEPGNAIYLNNLGCAYLDLGLIELAQAPLERALAINPKLTKSSWLLGEFYRFAGKPERAWPYHEMACRDEPDNADYKFALGKTLEMLGRADEARACFAALRDHPVHGDFVLYRLAVNDKHDLASPLLAEIESKLLVPSANRRALNALHVGAAKIREQNGDYARAFTHYQKANIADMVPFDLVQYRTWVDALIATFTPEVIAQHQGKGSDSDVPVFVVGMPRSGTTLVEQIIARHPQAAGAGELDRIWKIAGNAQYRGDVSKFLPVFAGAEAPKVAAMAESYVKLLKFFGPEARRVVDKLPHNFEFLGLIALLWPNAHVIHMRRNPLDTCLSCYQNRLSEAHGYSRDLTTLGLYYREYARLMAHWRKVLPLKFLDVDYETLTSDFEAQAKQIIAFLDLDWDPACLSFHEGTSAVRTFSRNQVRSPIYQSSVGRWRRYETQLQPLIEALGDTV</sequence>
<dbReference type="Proteomes" id="UP000616151">
    <property type="component" value="Unassembled WGS sequence"/>
</dbReference>
<gene>
    <name evidence="1" type="ORF">JHL16_10940</name>
</gene>
<dbReference type="EMBL" id="JAENHL010000006">
    <property type="protein sequence ID" value="MBK1866871.1"/>
    <property type="molecule type" value="Genomic_DNA"/>
</dbReference>
<evidence type="ECO:0000313" key="2">
    <source>
        <dbReference type="Proteomes" id="UP000616151"/>
    </source>
</evidence>
<name>A0ACC5R318_9HYPH</name>
<evidence type="ECO:0000313" key="1">
    <source>
        <dbReference type="EMBL" id="MBK1866871.1"/>
    </source>
</evidence>
<accession>A0ACC5R318</accession>
<proteinExistence type="predicted"/>
<reference evidence="1" key="1">
    <citation type="submission" date="2021-01" db="EMBL/GenBank/DDBJ databases">
        <authorList>
            <person name="Sun Q."/>
        </authorList>
    </citation>
    <scope>NUCLEOTIDE SEQUENCE</scope>
    <source>
        <strain evidence="1">YIM B02566</strain>
    </source>
</reference>
<keyword evidence="2" id="KW-1185">Reference proteome</keyword>
<organism evidence="1 2">
    <name type="scientific">Taklimakanibacter albus</name>
    <dbReference type="NCBI Taxonomy" id="2800327"/>
    <lineage>
        <taxon>Bacteria</taxon>
        <taxon>Pseudomonadati</taxon>
        <taxon>Pseudomonadota</taxon>
        <taxon>Alphaproteobacteria</taxon>
        <taxon>Hyphomicrobiales</taxon>
        <taxon>Aestuariivirgaceae</taxon>
        <taxon>Taklimakanibacter</taxon>
    </lineage>
</organism>
<comment type="caution">
    <text evidence="1">The sequence shown here is derived from an EMBL/GenBank/DDBJ whole genome shotgun (WGS) entry which is preliminary data.</text>
</comment>
<protein>
    <submittedName>
        <fullName evidence="1">Sulfotransferase</fullName>
    </submittedName>
</protein>